<comment type="function">
    <text evidence="9">This protein specifically catalyzes the removal of signal peptides from prolipoproteins.</text>
</comment>
<evidence type="ECO:0000256" key="8">
    <source>
        <dbReference type="ARBA" id="ARBA00023136"/>
    </source>
</evidence>
<dbReference type="NCBIfam" id="TIGR00077">
    <property type="entry name" value="lspA"/>
    <property type="match status" value="1"/>
</dbReference>
<dbReference type="HAMAP" id="MF_00161">
    <property type="entry name" value="LspA"/>
    <property type="match status" value="1"/>
</dbReference>
<dbReference type="GO" id="GO:0005886">
    <property type="term" value="C:plasma membrane"/>
    <property type="evidence" value="ECO:0007669"/>
    <property type="project" value="UniProtKB-SubCell"/>
</dbReference>
<evidence type="ECO:0000256" key="7">
    <source>
        <dbReference type="ARBA" id="ARBA00022989"/>
    </source>
</evidence>
<dbReference type="PRINTS" id="PR00781">
    <property type="entry name" value="LIPOSIGPTASE"/>
</dbReference>
<dbReference type="PANTHER" id="PTHR33695">
    <property type="entry name" value="LIPOPROTEIN SIGNAL PEPTIDASE"/>
    <property type="match status" value="1"/>
</dbReference>
<keyword evidence="3 9" id="KW-0645">Protease</keyword>
<evidence type="ECO:0000256" key="6">
    <source>
        <dbReference type="ARBA" id="ARBA00022801"/>
    </source>
</evidence>
<proteinExistence type="inferred from homology"/>
<keyword evidence="6 9" id="KW-0378">Hydrolase</keyword>
<reference evidence="11 12" key="1">
    <citation type="submission" date="2016-10" db="EMBL/GenBank/DDBJ databases">
        <authorList>
            <person name="de Groot N.N."/>
        </authorList>
    </citation>
    <scope>NUCLEOTIDE SEQUENCE [LARGE SCALE GENOMIC DNA]</scope>
    <source>
        <strain evidence="11 12">CGMCC 4.3143</strain>
    </source>
</reference>
<comment type="subcellular location">
    <subcellularLocation>
        <location evidence="9">Cell membrane</location>
        <topology evidence="9">Multi-pass membrane protein</topology>
    </subcellularLocation>
</comment>
<dbReference type="EC" id="3.4.23.36" evidence="9"/>
<keyword evidence="5 9" id="KW-0064">Aspartyl protease</keyword>
<dbReference type="OrthoDB" id="4308908at2"/>
<evidence type="ECO:0000256" key="10">
    <source>
        <dbReference type="RuleBase" id="RU004181"/>
    </source>
</evidence>
<keyword evidence="8 9" id="KW-0472">Membrane</keyword>
<dbReference type="UniPathway" id="UPA00665"/>
<keyword evidence="12" id="KW-1185">Reference proteome</keyword>
<dbReference type="AlphaFoldDB" id="A0A1G7EI95"/>
<evidence type="ECO:0000256" key="3">
    <source>
        <dbReference type="ARBA" id="ARBA00022670"/>
    </source>
</evidence>
<dbReference type="Proteomes" id="UP000198967">
    <property type="component" value="Unassembled WGS sequence"/>
</dbReference>
<dbReference type="PANTHER" id="PTHR33695:SF1">
    <property type="entry name" value="LIPOPROTEIN SIGNAL PEPTIDASE"/>
    <property type="match status" value="1"/>
</dbReference>
<comment type="catalytic activity">
    <reaction evidence="9">
        <text>Release of signal peptides from bacterial membrane prolipoproteins. Hydrolyzes -Xaa-Yaa-Zaa-|-(S,diacylglyceryl)Cys-, in which Xaa is hydrophobic (preferably Leu), and Yaa (Ala or Ser) and Zaa (Gly or Ala) have small, neutral side chains.</text>
        <dbReference type="EC" id="3.4.23.36"/>
    </reaction>
</comment>
<evidence type="ECO:0000313" key="12">
    <source>
        <dbReference type="Proteomes" id="UP000198967"/>
    </source>
</evidence>
<comment type="similarity">
    <text evidence="1 9 10">Belongs to the peptidase A8 family.</text>
</comment>
<keyword evidence="4 9" id="KW-0812">Transmembrane</keyword>
<evidence type="ECO:0000256" key="9">
    <source>
        <dbReference type="HAMAP-Rule" id="MF_00161"/>
    </source>
</evidence>
<dbReference type="Pfam" id="PF01252">
    <property type="entry name" value="Peptidase_A8"/>
    <property type="match status" value="1"/>
</dbReference>
<feature type="active site" evidence="9">
    <location>
        <position position="151"/>
    </location>
</feature>
<comment type="pathway">
    <text evidence="9">Protein modification; lipoprotein biosynthesis (signal peptide cleavage).</text>
</comment>
<accession>A0A1G7EI95</accession>
<feature type="transmembrane region" description="Helical" evidence="9">
    <location>
        <begin position="73"/>
        <end position="91"/>
    </location>
</feature>
<feature type="transmembrane region" description="Helical" evidence="9">
    <location>
        <begin position="16"/>
        <end position="38"/>
    </location>
</feature>
<protein>
    <recommendedName>
        <fullName evidence="9">Lipoprotein signal peptidase</fullName>
        <ecNumber evidence="9">3.4.23.36</ecNumber>
    </recommendedName>
    <alternativeName>
        <fullName evidence="9">Prolipoprotein signal peptidase</fullName>
    </alternativeName>
    <alternativeName>
        <fullName evidence="9">Signal peptidase II</fullName>
        <shortName evidence="9">SPase II</shortName>
    </alternativeName>
</protein>
<organism evidence="11 12">
    <name type="scientific">Pseudonocardia oroxyli</name>
    <dbReference type="NCBI Taxonomy" id="366584"/>
    <lineage>
        <taxon>Bacteria</taxon>
        <taxon>Bacillati</taxon>
        <taxon>Actinomycetota</taxon>
        <taxon>Actinomycetes</taxon>
        <taxon>Pseudonocardiales</taxon>
        <taxon>Pseudonocardiaceae</taxon>
        <taxon>Pseudonocardia</taxon>
    </lineage>
</organism>
<gene>
    <name evidence="9" type="primary">lspA</name>
    <name evidence="11" type="ORF">SAMN05216377_101386</name>
</gene>
<dbReference type="GO" id="GO:0004190">
    <property type="term" value="F:aspartic-type endopeptidase activity"/>
    <property type="evidence" value="ECO:0007669"/>
    <property type="project" value="UniProtKB-UniRule"/>
</dbReference>
<feature type="active site" evidence="9">
    <location>
        <position position="132"/>
    </location>
</feature>
<dbReference type="STRING" id="366584.SAMN05216377_101386"/>
<evidence type="ECO:0000256" key="1">
    <source>
        <dbReference type="ARBA" id="ARBA00006139"/>
    </source>
</evidence>
<evidence type="ECO:0000313" key="11">
    <source>
        <dbReference type="EMBL" id="SDE63371.1"/>
    </source>
</evidence>
<evidence type="ECO:0000256" key="5">
    <source>
        <dbReference type="ARBA" id="ARBA00022750"/>
    </source>
</evidence>
<sequence length="184" mass="19364">MPPHNRGVTASQPARTVWITAVLAPVILGLDLLTKTIAVAQLEDRPPVRLFGGLVNLVLVRNPGAAFSMATGYTWIISLIALAVVIVIIRISRKLRSVGWAIALGLILGGAVGNLADRIFRAPGVLQGHVVDMVSIVETDGSFFPVFNLADSAVVCGGILLVLLALLGRELDGTRAVKEAKTGE</sequence>
<evidence type="ECO:0000256" key="4">
    <source>
        <dbReference type="ARBA" id="ARBA00022692"/>
    </source>
</evidence>
<dbReference type="InterPro" id="IPR001872">
    <property type="entry name" value="Peptidase_A8"/>
</dbReference>
<evidence type="ECO:0000256" key="2">
    <source>
        <dbReference type="ARBA" id="ARBA00022475"/>
    </source>
</evidence>
<feature type="transmembrane region" description="Helical" evidence="9">
    <location>
        <begin position="143"/>
        <end position="168"/>
    </location>
</feature>
<dbReference type="GO" id="GO:0006508">
    <property type="term" value="P:proteolysis"/>
    <property type="evidence" value="ECO:0007669"/>
    <property type="project" value="UniProtKB-KW"/>
</dbReference>
<name>A0A1G7EI95_PSEOR</name>
<feature type="transmembrane region" description="Helical" evidence="9">
    <location>
        <begin position="98"/>
        <end position="116"/>
    </location>
</feature>
<keyword evidence="2 9" id="KW-1003">Cell membrane</keyword>
<keyword evidence="7 9" id="KW-1133">Transmembrane helix</keyword>
<dbReference type="EMBL" id="FNBE01000001">
    <property type="protein sequence ID" value="SDE63371.1"/>
    <property type="molecule type" value="Genomic_DNA"/>
</dbReference>